<proteinExistence type="predicted"/>
<keyword evidence="2" id="KW-1185">Reference proteome</keyword>
<reference evidence="1" key="2">
    <citation type="submission" date="2018-04" db="EMBL/GenBank/DDBJ databases">
        <title>OnivRS2 (Oryza nivara Reference Sequence Version 2).</title>
        <authorList>
            <person name="Zhang J."/>
            <person name="Kudrna D."/>
            <person name="Lee S."/>
            <person name="Talag J."/>
            <person name="Rajasekar S."/>
            <person name="Welchert J."/>
            <person name="Hsing Y.-I."/>
            <person name="Wing R.A."/>
        </authorList>
    </citation>
    <scope>NUCLEOTIDE SEQUENCE [LARGE SCALE GENOMIC DNA]</scope>
</reference>
<protein>
    <submittedName>
        <fullName evidence="1">Uncharacterized protein</fullName>
    </submittedName>
</protein>
<evidence type="ECO:0000313" key="2">
    <source>
        <dbReference type="Proteomes" id="UP000006591"/>
    </source>
</evidence>
<dbReference type="HOGENOM" id="CLU_2658719_0_0_1"/>
<dbReference type="Gramene" id="ONIVA10G00460.1">
    <property type="protein sequence ID" value="ONIVA10G00460.1"/>
    <property type="gene ID" value="ONIVA10G00460"/>
</dbReference>
<evidence type="ECO:0000313" key="1">
    <source>
        <dbReference type="EnsemblPlants" id="ONIVA10G00460.1"/>
    </source>
</evidence>
<dbReference type="EnsemblPlants" id="ONIVA10G00460.1">
    <property type="protein sequence ID" value="ONIVA10G00460.1"/>
    <property type="gene ID" value="ONIVA10G00460"/>
</dbReference>
<sequence length="76" mass="8627">MANHGAGLSKHIRVESSISTSKARCLSNSCPTRRRYMARRCVETKKKVVISLVEEEYEPIDDIKLEMLCLLIPGYT</sequence>
<dbReference type="AlphaFoldDB" id="A0A0E0INW0"/>
<dbReference type="Proteomes" id="UP000006591">
    <property type="component" value="Chromosome 10"/>
</dbReference>
<organism evidence="1">
    <name type="scientific">Oryza nivara</name>
    <name type="common">Indian wild rice</name>
    <name type="synonym">Oryza sativa f. spontanea</name>
    <dbReference type="NCBI Taxonomy" id="4536"/>
    <lineage>
        <taxon>Eukaryota</taxon>
        <taxon>Viridiplantae</taxon>
        <taxon>Streptophyta</taxon>
        <taxon>Embryophyta</taxon>
        <taxon>Tracheophyta</taxon>
        <taxon>Spermatophyta</taxon>
        <taxon>Magnoliopsida</taxon>
        <taxon>Liliopsida</taxon>
        <taxon>Poales</taxon>
        <taxon>Poaceae</taxon>
        <taxon>BOP clade</taxon>
        <taxon>Oryzoideae</taxon>
        <taxon>Oryzeae</taxon>
        <taxon>Oryzinae</taxon>
        <taxon>Oryza</taxon>
    </lineage>
</organism>
<name>A0A0E0INW0_ORYNI</name>
<accession>A0A0E0INW0</accession>
<reference evidence="1" key="1">
    <citation type="submission" date="2015-04" db="UniProtKB">
        <authorList>
            <consortium name="EnsemblPlants"/>
        </authorList>
    </citation>
    <scope>IDENTIFICATION</scope>
    <source>
        <strain evidence="1">SL10</strain>
    </source>
</reference>